<name>A0ABU7FUG1_9ACTN</name>
<dbReference type="EMBL" id="JAYWVC010000236">
    <property type="protein sequence ID" value="MED7827468.1"/>
    <property type="molecule type" value="Genomic_DNA"/>
</dbReference>
<feature type="domain" description="Methyltransferase" evidence="2">
    <location>
        <begin position="60"/>
        <end position="149"/>
    </location>
</feature>
<dbReference type="RefSeq" id="WP_329511850.1">
    <property type="nucleotide sequence ID" value="NZ_BAAAYZ010000045.1"/>
</dbReference>
<evidence type="ECO:0000259" key="2">
    <source>
        <dbReference type="Pfam" id="PF13649"/>
    </source>
</evidence>
<dbReference type="InterPro" id="IPR029063">
    <property type="entry name" value="SAM-dependent_MTases_sf"/>
</dbReference>
<dbReference type="EC" id="2.1.-.-" evidence="3"/>
<dbReference type="Gene3D" id="3.40.50.150">
    <property type="entry name" value="Vaccinia Virus protein VP39"/>
    <property type="match status" value="1"/>
</dbReference>
<keyword evidence="1 3" id="KW-0808">Transferase</keyword>
<evidence type="ECO:0000313" key="4">
    <source>
        <dbReference type="Proteomes" id="UP001333996"/>
    </source>
</evidence>
<dbReference type="InterPro" id="IPR041698">
    <property type="entry name" value="Methyltransf_25"/>
</dbReference>
<sequence length="252" mass="28722">MMRSGWSDYGTKFADEESVETYTRLYDEGTYDDYVWSRECPVVVESLRRERERRRRLRMLDFACGTGRILAAVDHVADELTGVDISAEMARRAASAIPRASIKVGSVLDEDLLTGPYDAVTVFRFFVNAPQELRLPVLRKIRQHMEQGGLLMFNNHGHCPSLRSLAVRVPRPRPQAPNELRHRDIVELLNASGFRIEHRYGFSLFPSIFHRHLPASALRGIDTVAASPVLRRFMGRVMIEQLYVARAVGAPR</sequence>
<protein>
    <submittedName>
        <fullName evidence="3">Class I SAM-dependent methyltransferase</fullName>
        <ecNumber evidence="3">2.1.-.-</ecNumber>
    </submittedName>
</protein>
<dbReference type="GO" id="GO:0032259">
    <property type="term" value="P:methylation"/>
    <property type="evidence" value="ECO:0007669"/>
    <property type="project" value="UniProtKB-KW"/>
</dbReference>
<reference evidence="3" key="1">
    <citation type="submission" date="2024-01" db="EMBL/GenBank/DDBJ databases">
        <title>First draft genome sequence data of TA4-1, the type strain of Gram-positive actinobacterium Streptomyces chiangmaiensis.</title>
        <authorList>
            <person name="Yasawong M."/>
            <person name="Nantapong N."/>
        </authorList>
    </citation>
    <scope>NUCLEOTIDE SEQUENCE</scope>
    <source>
        <strain evidence="3">TA4-1</strain>
    </source>
</reference>
<dbReference type="GO" id="GO:0008168">
    <property type="term" value="F:methyltransferase activity"/>
    <property type="evidence" value="ECO:0007669"/>
    <property type="project" value="UniProtKB-KW"/>
</dbReference>
<dbReference type="Pfam" id="PF13649">
    <property type="entry name" value="Methyltransf_25"/>
    <property type="match status" value="1"/>
</dbReference>
<dbReference type="CDD" id="cd02440">
    <property type="entry name" value="AdoMet_MTases"/>
    <property type="match status" value="1"/>
</dbReference>
<dbReference type="PANTHER" id="PTHR43861">
    <property type="entry name" value="TRANS-ACONITATE 2-METHYLTRANSFERASE-RELATED"/>
    <property type="match status" value="1"/>
</dbReference>
<dbReference type="SUPFAM" id="SSF53335">
    <property type="entry name" value="S-adenosyl-L-methionine-dependent methyltransferases"/>
    <property type="match status" value="1"/>
</dbReference>
<evidence type="ECO:0000313" key="3">
    <source>
        <dbReference type="EMBL" id="MED7827468.1"/>
    </source>
</evidence>
<accession>A0ABU7FUG1</accession>
<gene>
    <name evidence="3" type="ORF">VXC91_37615</name>
</gene>
<keyword evidence="3" id="KW-0489">Methyltransferase</keyword>
<dbReference type="Proteomes" id="UP001333996">
    <property type="component" value="Unassembled WGS sequence"/>
</dbReference>
<organism evidence="3 4">
    <name type="scientific">Streptomyces chiangmaiensis</name>
    <dbReference type="NCBI Taxonomy" id="766497"/>
    <lineage>
        <taxon>Bacteria</taxon>
        <taxon>Bacillati</taxon>
        <taxon>Actinomycetota</taxon>
        <taxon>Actinomycetes</taxon>
        <taxon>Kitasatosporales</taxon>
        <taxon>Streptomycetaceae</taxon>
        <taxon>Streptomyces</taxon>
    </lineage>
</organism>
<comment type="caution">
    <text evidence="3">The sequence shown here is derived from an EMBL/GenBank/DDBJ whole genome shotgun (WGS) entry which is preliminary data.</text>
</comment>
<proteinExistence type="predicted"/>
<keyword evidence="4" id="KW-1185">Reference proteome</keyword>
<evidence type="ECO:0000256" key="1">
    <source>
        <dbReference type="ARBA" id="ARBA00022679"/>
    </source>
</evidence>